<keyword evidence="2" id="KW-1185">Reference proteome</keyword>
<accession>A0A1H9VTS1</accession>
<sequence length="122" mass="13157">MGTEPLIRTRTIALSDALSRAATELRRMETQGRALEDRVGAHVTAGTQTIQDLHVALQGLDHMVQSLDAVAGYLDRLAEGAPPQLRVDIDHAVAAIRLRDLSNALAGHTPAERVRSGDVDLF</sequence>
<protein>
    <recommendedName>
        <fullName evidence="3">Chemotaxis protein</fullName>
    </recommendedName>
</protein>
<gene>
    <name evidence="1" type="ORF">SAMN04490244_10873</name>
</gene>
<organism evidence="1 2">
    <name type="scientific">Tranquillimonas rosea</name>
    <dbReference type="NCBI Taxonomy" id="641238"/>
    <lineage>
        <taxon>Bacteria</taxon>
        <taxon>Pseudomonadati</taxon>
        <taxon>Pseudomonadota</taxon>
        <taxon>Alphaproteobacteria</taxon>
        <taxon>Rhodobacterales</taxon>
        <taxon>Roseobacteraceae</taxon>
        <taxon>Tranquillimonas</taxon>
    </lineage>
</organism>
<evidence type="ECO:0000313" key="1">
    <source>
        <dbReference type="EMBL" id="SES24767.1"/>
    </source>
</evidence>
<dbReference type="AlphaFoldDB" id="A0A1H9VTS1"/>
<dbReference type="STRING" id="641238.SAMN04490244_10873"/>
<dbReference type="Proteomes" id="UP000198885">
    <property type="component" value="Unassembled WGS sequence"/>
</dbReference>
<proteinExistence type="predicted"/>
<dbReference type="EMBL" id="FOGU01000008">
    <property type="protein sequence ID" value="SES24767.1"/>
    <property type="molecule type" value="Genomic_DNA"/>
</dbReference>
<reference evidence="1 2" key="1">
    <citation type="submission" date="2016-10" db="EMBL/GenBank/DDBJ databases">
        <authorList>
            <person name="de Groot N.N."/>
        </authorList>
    </citation>
    <scope>NUCLEOTIDE SEQUENCE [LARGE SCALE GENOMIC DNA]</scope>
    <source>
        <strain evidence="1 2">DSM 23042</strain>
    </source>
</reference>
<evidence type="ECO:0008006" key="3">
    <source>
        <dbReference type="Google" id="ProtNLM"/>
    </source>
</evidence>
<name>A0A1H9VTS1_9RHOB</name>
<evidence type="ECO:0000313" key="2">
    <source>
        <dbReference type="Proteomes" id="UP000198885"/>
    </source>
</evidence>